<dbReference type="SUPFAM" id="SSF55008">
    <property type="entry name" value="HMA, heavy metal-associated domain"/>
    <property type="match status" value="1"/>
</dbReference>
<dbReference type="CDD" id="cd00371">
    <property type="entry name" value="HMA"/>
    <property type="match status" value="1"/>
</dbReference>
<evidence type="ECO:0000256" key="5">
    <source>
        <dbReference type="ARBA" id="ARBA00022553"/>
    </source>
</evidence>
<comment type="similarity">
    <text evidence="2">Belongs to the cation transport ATPase (P-type) (TC 3.A.3) family. Type IB subfamily.</text>
</comment>
<dbReference type="RefSeq" id="WP_168036322.1">
    <property type="nucleotide sequence ID" value="NZ_JAATJH010000001.1"/>
</dbReference>
<gene>
    <name evidence="15" type="ORF">GGR27_001054</name>
</gene>
<keyword evidence="9" id="KW-1278">Translocase</keyword>
<dbReference type="PRINTS" id="PR00119">
    <property type="entry name" value="CATATPASE"/>
</dbReference>
<evidence type="ECO:0000256" key="8">
    <source>
        <dbReference type="ARBA" id="ARBA00022842"/>
    </source>
</evidence>
<dbReference type="Proteomes" id="UP000770785">
    <property type="component" value="Unassembled WGS sequence"/>
</dbReference>
<dbReference type="InterPro" id="IPR036163">
    <property type="entry name" value="HMA_dom_sf"/>
</dbReference>
<feature type="transmembrane region" description="Helical" evidence="13">
    <location>
        <begin position="243"/>
        <end position="266"/>
    </location>
</feature>
<keyword evidence="6 13" id="KW-0812">Transmembrane</keyword>
<keyword evidence="7" id="KW-0479">Metal-binding</keyword>
<dbReference type="InterPro" id="IPR023298">
    <property type="entry name" value="ATPase_P-typ_TM_dom_sf"/>
</dbReference>
<dbReference type="InterPro" id="IPR059000">
    <property type="entry name" value="ATPase_P-type_domA"/>
</dbReference>
<keyword evidence="12 13" id="KW-0472">Membrane</keyword>
<evidence type="ECO:0000256" key="13">
    <source>
        <dbReference type="SAM" id="Phobius"/>
    </source>
</evidence>
<dbReference type="InterPro" id="IPR023214">
    <property type="entry name" value="HAD_sf"/>
</dbReference>
<evidence type="ECO:0000256" key="11">
    <source>
        <dbReference type="ARBA" id="ARBA00023065"/>
    </source>
</evidence>
<feature type="transmembrane region" description="Helical" evidence="13">
    <location>
        <begin position="219"/>
        <end position="236"/>
    </location>
</feature>
<dbReference type="PROSITE" id="PS00154">
    <property type="entry name" value="ATPASE_E1_E2"/>
    <property type="match status" value="1"/>
</dbReference>
<feature type="transmembrane region" description="Helical" evidence="13">
    <location>
        <begin position="431"/>
        <end position="451"/>
    </location>
</feature>
<feature type="transmembrane region" description="Helical" evidence="13">
    <location>
        <begin position="777"/>
        <end position="802"/>
    </location>
</feature>
<dbReference type="PANTHER" id="PTHR43520">
    <property type="entry name" value="ATP7, ISOFORM B"/>
    <property type="match status" value="1"/>
</dbReference>
<keyword evidence="10 13" id="KW-1133">Transmembrane helix</keyword>
<evidence type="ECO:0000313" key="16">
    <source>
        <dbReference type="Proteomes" id="UP000770785"/>
    </source>
</evidence>
<keyword evidence="8" id="KW-0460">Magnesium</keyword>
<feature type="transmembrane region" description="Helical" evidence="13">
    <location>
        <begin position="278"/>
        <end position="298"/>
    </location>
</feature>
<dbReference type="SUPFAM" id="SSF56784">
    <property type="entry name" value="HAD-like"/>
    <property type="match status" value="1"/>
</dbReference>
<feature type="domain" description="HMA" evidence="14">
    <location>
        <begin position="89"/>
        <end position="155"/>
    </location>
</feature>
<evidence type="ECO:0000256" key="7">
    <source>
        <dbReference type="ARBA" id="ARBA00022723"/>
    </source>
</evidence>
<dbReference type="SUPFAM" id="SSF81665">
    <property type="entry name" value="Calcium ATPase, transmembrane domain M"/>
    <property type="match status" value="1"/>
</dbReference>
<reference evidence="15 16" key="1">
    <citation type="submission" date="2020-03" db="EMBL/GenBank/DDBJ databases">
        <title>Genomic Encyclopedia of Type Strains, Phase IV (KMG-IV): sequencing the most valuable type-strain genomes for metagenomic binning, comparative biology and taxonomic classification.</title>
        <authorList>
            <person name="Goeker M."/>
        </authorList>
    </citation>
    <scope>NUCLEOTIDE SEQUENCE [LARGE SCALE GENOMIC DNA]</scope>
    <source>
        <strain evidence="15 16">DSM 105096</strain>
    </source>
</reference>
<dbReference type="Pfam" id="PF00122">
    <property type="entry name" value="E1-E2_ATPase"/>
    <property type="match status" value="1"/>
</dbReference>
<evidence type="ECO:0000313" key="15">
    <source>
        <dbReference type="EMBL" id="NJC25573.1"/>
    </source>
</evidence>
<evidence type="ECO:0000256" key="6">
    <source>
        <dbReference type="ARBA" id="ARBA00022692"/>
    </source>
</evidence>
<feature type="transmembrane region" description="Helical" evidence="13">
    <location>
        <begin position="457"/>
        <end position="482"/>
    </location>
</feature>
<keyword evidence="16" id="KW-1185">Reference proteome</keyword>
<dbReference type="InterPro" id="IPR023299">
    <property type="entry name" value="ATPase_P-typ_cyto_dom_N"/>
</dbReference>
<dbReference type="Gene3D" id="3.40.1110.10">
    <property type="entry name" value="Calcium-transporting ATPase, cytoplasmic domain N"/>
    <property type="match status" value="1"/>
</dbReference>
<evidence type="ECO:0000256" key="1">
    <source>
        <dbReference type="ARBA" id="ARBA00004651"/>
    </source>
</evidence>
<keyword evidence="4" id="KW-1003">Cell membrane</keyword>
<accession>A0ABX0X9C0</accession>
<keyword evidence="5" id="KW-0597">Phosphoprotein</keyword>
<dbReference type="InterPro" id="IPR008250">
    <property type="entry name" value="ATPase_P-typ_transduc_dom_A_sf"/>
</dbReference>
<dbReference type="PANTHER" id="PTHR43520:SF5">
    <property type="entry name" value="CATION-TRANSPORTING P-TYPE ATPASE-RELATED"/>
    <property type="match status" value="1"/>
</dbReference>
<name>A0ABX0X9C0_9BACT</name>
<dbReference type="Gene3D" id="3.30.70.100">
    <property type="match status" value="1"/>
</dbReference>
<comment type="subcellular location">
    <subcellularLocation>
        <location evidence="1">Cell membrane</location>
        <topology evidence="1">Multi-pass membrane protein</topology>
    </subcellularLocation>
</comment>
<dbReference type="SUPFAM" id="SSF81653">
    <property type="entry name" value="Calcium ATPase, transduction domain A"/>
    <property type="match status" value="1"/>
</dbReference>
<dbReference type="Pfam" id="PF12156">
    <property type="entry name" value="ATPase-cat_bd"/>
    <property type="match status" value="1"/>
</dbReference>
<sequence>MQIQAATIVECTHCGETCTDETILQPGASFCCGGCQVVYNILADGGLLDFYALEQTDRHVLAVDTADYAWLDVPKLTDRLINFRAEGRRHVELELPAIHCASCVWLLERLPKLTPGVIGCRVDFPHRKASIVYNPDQTGLREVATTLSRIGYPPIFRNTTEETAIVDRSLIYRIGVAGFFFGNIMLLSFPEYFGWGVPIPIPIAIGIGIGTDAWSMGEAVSYLILAMSLPVLFYSGRSYLKAGYYAITAGEVTIDVPIAIGMLALFGRSAYEILSGTGAGYVDSLAGLIFFLLIGRWFQSFTFSRLNFSRDHRDYFPVSAYRINDRSEPTPVASEDLSADDVILVRSGSLIAADGILLNDNSPAIDYSFVTGEADPVRINAGAEVFAGGRATDSALHIRVTKPANHSYLLQLWLRDDGVENRTEVAPPKRLVQVFTAVILLIAGATFLYWYQLDVSTAFRAATAVLIIACPCALALAAPFAYGTLQRLLAVKGYYFRGPGAVRDLGEVDTFVFDKTGTLTEGNVGEGLQYFGPMCNKIEYVLKRMAGQSRHPKSQAISDALNTQNFTKPSPPVGSITERTGRGIQLDHQGSNYRIGTAAFCGLNNTEPGTYASVAGEAYLKLTNEEVRLREGIATTLNACANQGETWLLSGDHEPNSNFWSAHFHPDRQWFDQNPFAKLRRIEHLRDTGKKVLMIGDGLNDAGALRAAAVGMAVNESEAHFNPACDVIVRADRLAELPSVLQIARRVRWVLFFTYGLAFLYNIIGLSYAVGGTLSPVVAAILMPLSSVSIVVVACLGAWGVVRR</sequence>
<evidence type="ECO:0000256" key="2">
    <source>
        <dbReference type="ARBA" id="ARBA00006024"/>
    </source>
</evidence>
<dbReference type="InterPro" id="IPR001757">
    <property type="entry name" value="P_typ_ATPase"/>
</dbReference>
<dbReference type="Pfam" id="PF00403">
    <property type="entry name" value="HMA"/>
    <property type="match status" value="1"/>
</dbReference>
<evidence type="ECO:0000259" key="14">
    <source>
        <dbReference type="PROSITE" id="PS50846"/>
    </source>
</evidence>
<dbReference type="InterPro" id="IPR021993">
    <property type="entry name" value="ATPase-cat-bd"/>
</dbReference>
<feature type="transmembrane region" description="Helical" evidence="13">
    <location>
        <begin position="170"/>
        <end position="189"/>
    </location>
</feature>
<organism evidence="15 16">
    <name type="scientific">Neolewinella antarctica</name>
    <dbReference type="NCBI Taxonomy" id="442734"/>
    <lineage>
        <taxon>Bacteria</taxon>
        <taxon>Pseudomonadati</taxon>
        <taxon>Bacteroidota</taxon>
        <taxon>Saprospiria</taxon>
        <taxon>Saprospirales</taxon>
        <taxon>Lewinellaceae</taxon>
        <taxon>Neolewinella</taxon>
    </lineage>
</organism>
<dbReference type="InterPro" id="IPR018303">
    <property type="entry name" value="ATPase_P-typ_P_site"/>
</dbReference>
<dbReference type="NCBIfam" id="TIGR01494">
    <property type="entry name" value="ATPase_P-type"/>
    <property type="match status" value="2"/>
</dbReference>
<dbReference type="Gene3D" id="3.40.50.1000">
    <property type="entry name" value="HAD superfamily/HAD-like"/>
    <property type="match status" value="1"/>
</dbReference>
<keyword evidence="3" id="KW-0813">Transport</keyword>
<feature type="transmembrane region" description="Helical" evidence="13">
    <location>
        <begin position="749"/>
        <end position="771"/>
    </location>
</feature>
<evidence type="ECO:0000256" key="3">
    <source>
        <dbReference type="ARBA" id="ARBA00022448"/>
    </source>
</evidence>
<evidence type="ECO:0000256" key="9">
    <source>
        <dbReference type="ARBA" id="ARBA00022967"/>
    </source>
</evidence>
<dbReference type="InterPro" id="IPR006121">
    <property type="entry name" value="HMA_dom"/>
</dbReference>
<keyword evidence="11" id="KW-0406">Ion transport</keyword>
<proteinExistence type="inferred from homology"/>
<evidence type="ECO:0000256" key="12">
    <source>
        <dbReference type="ARBA" id="ARBA00023136"/>
    </source>
</evidence>
<dbReference type="Pfam" id="PF00702">
    <property type="entry name" value="Hydrolase"/>
    <property type="match status" value="1"/>
</dbReference>
<comment type="caution">
    <text evidence="15">The sequence shown here is derived from an EMBL/GenBank/DDBJ whole genome shotgun (WGS) entry which is preliminary data.</text>
</comment>
<evidence type="ECO:0000256" key="10">
    <source>
        <dbReference type="ARBA" id="ARBA00022989"/>
    </source>
</evidence>
<evidence type="ECO:0000256" key="4">
    <source>
        <dbReference type="ARBA" id="ARBA00022475"/>
    </source>
</evidence>
<dbReference type="PROSITE" id="PS50846">
    <property type="entry name" value="HMA_2"/>
    <property type="match status" value="1"/>
</dbReference>
<dbReference type="Gene3D" id="2.70.150.10">
    <property type="entry name" value="Calcium-transporting ATPase, cytoplasmic transduction domain A"/>
    <property type="match status" value="1"/>
</dbReference>
<dbReference type="InterPro" id="IPR036412">
    <property type="entry name" value="HAD-like_sf"/>
</dbReference>
<protein>
    <submittedName>
        <fullName evidence="15">Cu+-exporting ATPase</fullName>
    </submittedName>
</protein>
<dbReference type="EMBL" id="JAATJH010000001">
    <property type="protein sequence ID" value="NJC25573.1"/>
    <property type="molecule type" value="Genomic_DNA"/>
</dbReference>